<feature type="compositionally biased region" description="Low complexity" evidence="7">
    <location>
        <begin position="86"/>
        <end position="103"/>
    </location>
</feature>
<dbReference type="InterPro" id="IPR052360">
    <property type="entry name" value="Transcr_Regulatory_Proteins"/>
</dbReference>
<dbReference type="EMBL" id="JAAMPI010000021">
    <property type="protein sequence ID" value="KAF4637489.1"/>
    <property type="molecule type" value="Genomic_DNA"/>
</dbReference>
<dbReference type="SMART" id="SM00066">
    <property type="entry name" value="GAL4"/>
    <property type="match status" value="1"/>
</dbReference>
<keyword evidence="3" id="KW-0805">Transcription regulation</keyword>
<dbReference type="Pfam" id="PF11951">
    <property type="entry name" value="Fungal_trans_2"/>
    <property type="match status" value="1"/>
</dbReference>
<evidence type="ECO:0000313" key="10">
    <source>
        <dbReference type="Proteomes" id="UP000566819"/>
    </source>
</evidence>
<organism evidence="9 10">
    <name type="scientific">Cudoniella acicularis</name>
    <dbReference type="NCBI Taxonomy" id="354080"/>
    <lineage>
        <taxon>Eukaryota</taxon>
        <taxon>Fungi</taxon>
        <taxon>Dikarya</taxon>
        <taxon>Ascomycota</taxon>
        <taxon>Pezizomycotina</taxon>
        <taxon>Leotiomycetes</taxon>
        <taxon>Helotiales</taxon>
        <taxon>Tricladiaceae</taxon>
        <taxon>Cudoniella</taxon>
    </lineage>
</organism>
<accession>A0A8H4RWV3</accession>
<evidence type="ECO:0000259" key="8">
    <source>
        <dbReference type="PROSITE" id="PS50048"/>
    </source>
</evidence>
<feature type="region of interest" description="Disordered" evidence="7">
    <location>
        <begin position="1"/>
        <end position="21"/>
    </location>
</feature>
<reference evidence="9 10" key="1">
    <citation type="submission" date="2020-03" db="EMBL/GenBank/DDBJ databases">
        <title>Draft Genome Sequence of Cudoniella acicularis.</title>
        <authorList>
            <person name="Buettner E."/>
            <person name="Kellner H."/>
        </authorList>
    </citation>
    <scope>NUCLEOTIDE SEQUENCE [LARGE SCALE GENOMIC DNA]</scope>
    <source>
        <strain evidence="9 10">DSM 108380</strain>
    </source>
</reference>
<dbReference type="InterPro" id="IPR001138">
    <property type="entry name" value="Zn2Cys6_DnaBD"/>
</dbReference>
<dbReference type="PROSITE" id="PS50048">
    <property type="entry name" value="ZN2_CY6_FUNGAL_2"/>
    <property type="match status" value="1"/>
</dbReference>
<evidence type="ECO:0000256" key="4">
    <source>
        <dbReference type="ARBA" id="ARBA00023125"/>
    </source>
</evidence>
<dbReference type="Gene3D" id="4.10.240.10">
    <property type="entry name" value="Zn(2)-C6 fungal-type DNA-binding domain"/>
    <property type="match status" value="1"/>
</dbReference>
<keyword evidence="4" id="KW-0238">DNA-binding</keyword>
<evidence type="ECO:0000256" key="7">
    <source>
        <dbReference type="SAM" id="MobiDB-lite"/>
    </source>
</evidence>
<evidence type="ECO:0000256" key="5">
    <source>
        <dbReference type="ARBA" id="ARBA00023163"/>
    </source>
</evidence>
<dbReference type="GO" id="GO:0000981">
    <property type="term" value="F:DNA-binding transcription factor activity, RNA polymerase II-specific"/>
    <property type="evidence" value="ECO:0007669"/>
    <property type="project" value="InterPro"/>
</dbReference>
<dbReference type="Pfam" id="PF00172">
    <property type="entry name" value="Zn_clus"/>
    <property type="match status" value="1"/>
</dbReference>
<dbReference type="SUPFAM" id="SSF57701">
    <property type="entry name" value="Zn2/Cys6 DNA-binding domain"/>
    <property type="match status" value="1"/>
</dbReference>
<keyword evidence="5" id="KW-0804">Transcription</keyword>
<feature type="region of interest" description="Disordered" evidence="7">
    <location>
        <begin position="57"/>
        <end position="110"/>
    </location>
</feature>
<name>A0A8H4RWV3_9HELO</name>
<dbReference type="OrthoDB" id="3598904at2759"/>
<keyword evidence="2" id="KW-0862">Zinc</keyword>
<dbReference type="GO" id="GO:0003677">
    <property type="term" value="F:DNA binding"/>
    <property type="evidence" value="ECO:0007669"/>
    <property type="project" value="UniProtKB-KW"/>
</dbReference>
<evidence type="ECO:0000256" key="6">
    <source>
        <dbReference type="ARBA" id="ARBA00023242"/>
    </source>
</evidence>
<dbReference type="Proteomes" id="UP000566819">
    <property type="component" value="Unassembled WGS sequence"/>
</dbReference>
<sequence length="310" mass="34578">MNDNTLKPPAPTRKRASTPRSRNGCITCKIRRLKCGEERPGCVRCFKSGWQCDGYEHTGESSSSSAGPSSASNSQLSRLLPRDSHSPSPSSRSRSRSPGQPLLTSYSPQMPAQLDQEERRYFQCFIEESCVNLQEGDVYFWKDAAIQASHTTACVRHALVAIGALARSTQKTANGHHFMDAALGVHREFALQQYQKALGELREAISTQENGDASQSTLLSCLVLAFFDNFIGNSGFAAQHIRYARKVLYNISENLRIPQSDPTSDTPNQKITRLFLKLDMQALFFNGYRRRSGRSPDGTPRSQYRHPVTI</sequence>
<feature type="compositionally biased region" description="Low complexity" evidence="7">
    <location>
        <begin position="61"/>
        <end position="79"/>
    </location>
</feature>
<dbReference type="GO" id="GO:0008270">
    <property type="term" value="F:zinc ion binding"/>
    <property type="evidence" value="ECO:0007669"/>
    <property type="project" value="InterPro"/>
</dbReference>
<comment type="caution">
    <text evidence="9">The sequence shown here is derived from an EMBL/GenBank/DDBJ whole genome shotgun (WGS) entry which is preliminary data.</text>
</comment>
<dbReference type="AlphaFoldDB" id="A0A8H4RWV3"/>
<feature type="region of interest" description="Disordered" evidence="7">
    <location>
        <begin position="289"/>
        <end position="310"/>
    </location>
</feature>
<evidence type="ECO:0000256" key="1">
    <source>
        <dbReference type="ARBA" id="ARBA00022723"/>
    </source>
</evidence>
<dbReference type="PROSITE" id="PS00463">
    <property type="entry name" value="ZN2_CY6_FUNGAL_1"/>
    <property type="match status" value="1"/>
</dbReference>
<keyword evidence="10" id="KW-1185">Reference proteome</keyword>
<dbReference type="InterPro" id="IPR036864">
    <property type="entry name" value="Zn2-C6_fun-type_DNA-bd_sf"/>
</dbReference>
<gene>
    <name evidence="9" type="ORF">G7Y89_g591</name>
</gene>
<evidence type="ECO:0000256" key="2">
    <source>
        <dbReference type="ARBA" id="ARBA00022833"/>
    </source>
</evidence>
<proteinExistence type="predicted"/>
<evidence type="ECO:0000256" key="3">
    <source>
        <dbReference type="ARBA" id="ARBA00023015"/>
    </source>
</evidence>
<evidence type="ECO:0000313" key="9">
    <source>
        <dbReference type="EMBL" id="KAF4637489.1"/>
    </source>
</evidence>
<feature type="domain" description="Zn(2)-C6 fungal-type" evidence="8">
    <location>
        <begin position="24"/>
        <end position="52"/>
    </location>
</feature>
<dbReference type="InterPro" id="IPR021858">
    <property type="entry name" value="Fun_TF"/>
</dbReference>
<dbReference type="PANTHER" id="PTHR36206">
    <property type="entry name" value="ASPERCRYPTIN BIOSYNTHESIS CLUSTER-SPECIFIC TRANSCRIPTION REGULATOR ATNN-RELATED"/>
    <property type="match status" value="1"/>
</dbReference>
<keyword evidence="1" id="KW-0479">Metal-binding</keyword>
<keyword evidence="6" id="KW-0539">Nucleus</keyword>
<dbReference type="PANTHER" id="PTHR36206:SF4">
    <property type="entry name" value="HYPOTHETICAL CONSERVED PROTEIN (EUROFUNG)-RELATED"/>
    <property type="match status" value="1"/>
</dbReference>
<protein>
    <recommendedName>
        <fullName evidence="8">Zn(2)-C6 fungal-type domain-containing protein</fullName>
    </recommendedName>
</protein>